<gene>
    <name evidence="2" type="ORF">ADH67_06230</name>
</gene>
<sequence>MTKTTLRKAGGSAITTVPALISDSLKLNIGDELTWEIENGKVILKALKPVRKKSKLDDLLDKFEASQNVRSLEDEQWLNSAPRGKELL</sequence>
<dbReference type="GO" id="GO:0003677">
    <property type="term" value="F:DNA binding"/>
    <property type="evidence" value="ECO:0007669"/>
    <property type="project" value="InterPro"/>
</dbReference>
<name>A0A227KQR2_9BURK</name>
<organism evidence="2 3">
    <name type="scientific">Turicimonas muris</name>
    <dbReference type="NCBI Taxonomy" id="1796652"/>
    <lineage>
        <taxon>Bacteria</taxon>
        <taxon>Pseudomonadati</taxon>
        <taxon>Pseudomonadota</taxon>
        <taxon>Betaproteobacteria</taxon>
        <taxon>Burkholderiales</taxon>
        <taxon>Sutterellaceae</taxon>
        <taxon>Turicimonas</taxon>
    </lineage>
</organism>
<dbReference type="Gene3D" id="2.10.260.10">
    <property type="match status" value="1"/>
</dbReference>
<dbReference type="Proteomes" id="UP000214610">
    <property type="component" value="Unassembled WGS sequence"/>
</dbReference>
<dbReference type="RefSeq" id="WP_066593169.1">
    <property type="nucleotide sequence ID" value="NZ_CAJTBZ010000049.1"/>
</dbReference>
<dbReference type="GeneID" id="78361625"/>
<reference evidence="3" key="1">
    <citation type="submission" date="2017-05" db="EMBL/GenBank/DDBJ databases">
        <title>Improved OligoMM genomes.</title>
        <authorList>
            <person name="Garzetti D."/>
        </authorList>
    </citation>
    <scope>NUCLEOTIDE SEQUENCE [LARGE SCALE GENOMIC DNA]</scope>
    <source>
        <strain evidence="3">YL45</strain>
    </source>
</reference>
<dbReference type="SMART" id="SM00966">
    <property type="entry name" value="SpoVT_AbrB"/>
    <property type="match status" value="1"/>
</dbReference>
<dbReference type="InterPro" id="IPR037914">
    <property type="entry name" value="SpoVT-AbrB_sf"/>
</dbReference>
<dbReference type="EMBL" id="NHMP01000003">
    <property type="protein sequence ID" value="OXE49720.1"/>
    <property type="molecule type" value="Genomic_DNA"/>
</dbReference>
<feature type="domain" description="SpoVT-AbrB" evidence="1">
    <location>
        <begin position="7"/>
        <end position="52"/>
    </location>
</feature>
<protein>
    <recommendedName>
        <fullName evidence="1">SpoVT-AbrB domain-containing protein</fullName>
    </recommendedName>
</protein>
<dbReference type="Pfam" id="PF04014">
    <property type="entry name" value="MazE_antitoxin"/>
    <property type="match status" value="1"/>
</dbReference>
<evidence type="ECO:0000313" key="2">
    <source>
        <dbReference type="EMBL" id="OXE49720.1"/>
    </source>
</evidence>
<dbReference type="InterPro" id="IPR007159">
    <property type="entry name" value="SpoVT-AbrB_dom"/>
</dbReference>
<evidence type="ECO:0000259" key="1">
    <source>
        <dbReference type="SMART" id="SM00966"/>
    </source>
</evidence>
<keyword evidence="3" id="KW-1185">Reference proteome</keyword>
<dbReference type="AlphaFoldDB" id="A0A227KQR2"/>
<accession>A0A227KQR2</accession>
<proteinExistence type="predicted"/>
<dbReference type="SUPFAM" id="SSF89447">
    <property type="entry name" value="AbrB/MazE/MraZ-like"/>
    <property type="match status" value="1"/>
</dbReference>
<comment type="caution">
    <text evidence="2">The sequence shown here is derived from an EMBL/GenBank/DDBJ whole genome shotgun (WGS) entry which is preliminary data.</text>
</comment>
<evidence type="ECO:0000313" key="3">
    <source>
        <dbReference type="Proteomes" id="UP000214610"/>
    </source>
</evidence>